<comment type="caution">
    <text evidence="1">The sequence shown here is derived from an EMBL/GenBank/DDBJ whole genome shotgun (WGS) entry which is preliminary data.</text>
</comment>
<evidence type="ECO:0000313" key="2">
    <source>
        <dbReference type="Proteomes" id="UP000664032"/>
    </source>
</evidence>
<accession>A0ACB8GYS5</accession>
<dbReference type="Proteomes" id="UP000664032">
    <property type="component" value="Unassembled WGS sequence"/>
</dbReference>
<dbReference type="EMBL" id="JAFIQS020000006">
    <property type="protein sequence ID" value="KAH9480537.1"/>
    <property type="molecule type" value="Genomic_DNA"/>
</dbReference>
<reference evidence="1" key="1">
    <citation type="submission" date="2021-10" db="EMBL/GenBank/DDBJ databases">
        <title>Psilocybe cubensis genome.</title>
        <authorList>
            <person name="Mckernan K.J."/>
            <person name="Crawford S."/>
            <person name="Trippe A."/>
            <person name="Kane L.T."/>
            <person name="Mclaughlin S."/>
        </authorList>
    </citation>
    <scope>NUCLEOTIDE SEQUENCE</scope>
    <source>
        <strain evidence="1">MGC-MH-2018</strain>
    </source>
</reference>
<protein>
    <submittedName>
        <fullName evidence="1">E3 ubiquitin-protein ligase CHFR</fullName>
    </submittedName>
</protein>
<organism evidence="1 2">
    <name type="scientific">Psilocybe cubensis</name>
    <name type="common">Psychedelic mushroom</name>
    <name type="synonym">Stropharia cubensis</name>
    <dbReference type="NCBI Taxonomy" id="181762"/>
    <lineage>
        <taxon>Eukaryota</taxon>
        <taxon>Fungi</taxon>
        <taxon>Dikarya</taxon>
        <taxon>Basidiomycota</taxon>
        <taxon>Agaricomycotina</taxon>
        <taxon>Agaricomycetes</taxon>
        <taxon>Agaricomycetidae</taxon>
        <taxon>Agaricales</taxon>
        <taxon>Agaricineae</taxon>
        <taxon>Strophariaceae</taxon>
        <taxon>Psilocybe</taxon>
    </lineage>
</organism>
<keyword evidence="2" id="KW-1185">Reference proteome</keyword>
<gene>
    <name evidence="1" type="ORF">JR316_0007137</name>
</gene>
<name>A0ACB8GYS5_PSICU</name>
<sequence length="522" mass="57662">MSQRLSPHSSPHRHADINQSPSQVASTSSLKRRASPSFECPDDNSRKKMKEGVADNIHQTDRISSENSATFIDDLLEELQCGCCSGLVYNPVLVVPCQHFFCGSCCTLWIRNGGTSCPACRGGATIAMPFRALQPIIERLLRNAPERARTQREKDQADEIYKAGTPLRIPPPREASPPPDVNRSTEYVHPCPHCLPNNPYDWRCPQPIVDPSSDIDHAWHIDDGVPPGHGNCGNCENLLALRAPTTTKCDLCLVSFCGIGVQDRCMALPLLSQHPHNMSTHSDLIQSAEVYECFDGNTVEVEIMLEYLDTQGISPRHIYREIVQHIQKQPRGFAPLLELELFTDIHSVAPGPEPSADSPRTKACRLCAAEIFLWGLREWWVRERKKGCLDQSIMNRKDCPDAARCVRQKNDLAHAKECPPHLSLDNHIFSAPDSEDEQNQVPAPEVVDVTGADNSHPANVEDPPVQPMLGISSPSLPSIPNEASSSQSSLALQFLLNEVGEDVEMMSPPPFHPPVSDACNTD</sequence>
<proteinExistence type="predicted"/>
<evidence type="ECO:0000313" key="1">
    <source>
        <dbReference type="EMBL" id="KAH9480537.1"/>
    </source>
</evidence>